<accession>A0A9P9BVV4</accession>
<evidence type="ECO:0000256" key="2">
    <source>
        <dbReference type="ARBA" id="ARBA00022723"/>
    </source>
</evidence>
<dbReference type="InterPro" id="IPR011057">
    <property type="entry name" value="Mss4-like_sf"/>
</dbReference>
<comment type="caution">
    <text evidence="5">The sequence shown here is derived from an EMBL/GenBank/DDBJ whole genome shotgun (WGS) entry which is preliminary data.</text>
</comment>
<evidence type="ECO:0000256" key="3">
    <source>
        <dbReference type="ARBA" id="ARBA00022833"/>
    </source>
</evidence>
<evidence type="ECO:0000256" key="1">
    <source>
        <dbReference type="ARBA" id="ARBA00005495"/>
    </source>
</evidence>
<evidence type="ECO:0000313" key="6">
    <source>
        <dbReference type="Proteomes" id="UP000756346"/>
    </source>
</evidence>
<keyword evidence="6" id="KW-1185">Reference proteome</keyword>
<dbReference type="PROSITE" id="PS51891">
    <property type="entry name" value="CENP_V_GFA"/>
    <property type="match status" value="1"/>
</dbReference>
<keyword evidence="2" id="KW-0479">Metal-binding</keyword>
<dbReference type="GeneID" id="70189511"/>
<reference evidence="5" key="1">
    <citation type="journal article" date="2021" name="Nat. Commun.">
        <title>Genetic determinants of endophytism in the Arabidopsis root mycobiome.</title>
        <authorList>
            <person name="Mesny F."/>
            <person name="Miyauchi S."/>
            <person name="Thiergart T."/>
            <person name="Pickel B."/>
            <person name="Atanasova L."/>
            <person name="Karlsson M."/>
            <person name="Huettel B."/>
            <person name="Barry K.W."/>
            <person name="Haridas S."/>
            <person name="Chen C."/>
            <person name="Bauer D."/>
            <person name="Andreopoulos W."/>
            <person name="Pangilinan J."/>
            <person name="LaButti K."/>
            <person name="Riley R."/>
            <person name="Lipzen A."/>
            <person name="Clum A."/>
            <person name="Drula E."/>
            <person name="Henrissat B."/>
            <person name="Kohler A."/>
            <person name="Grigoriev I.V."/>
            <person name="Martin F.M."/>
            <person name="Hacquard S."/>
        </authorList>
    </citation>
    <scope>NUCLEOTIDE SEQUENCE</scope>
    <source>
        <strain evidence="5">MPI-CAGE-CH-0230</strain>
    </source>
</reference>
<feature type="domain" description="CENP-V/GFA" evidence="4">
    <location>
        <begin position="17"/>
        <end position="151"/>
    </location>
</feature>
<name>A0A9P9BVV4_9PEZI</name>
<evidence type="ECO:0000259" key="4">
    <source>
        <dbReference type="PROSITE" id="PS51891"/>
    </source>
</evidence>
<dbReference type="Gene3D" id="2.170.150.70">
    <property type="match status" value="1"/>
</dbReference>
<sequence>MTSVANEPPPAEKSESYPGGCHCGYIKYTVELSPPLYERTVNQCNCSACTRLGYMLVYPEDKFVTWHNNSEERVARYVFNTKSRDHMFCPKCGTSLGIDFREVHRAKEGKRYIGVNVRNLDNVKLDKLTMGSFDGVTALEPAHDTAGTWWDEEKQEMR</sequence>
<gene>
    <name evidence="5" type="ORF">B0I36DRAFT_370946</name>
</gene>
<protein>
    <submittedName>
        <fullName evidence="5">Mss4-like protein</fullName>
    </submittedName>
</protein>
<dbReference type="Pfam" id="PF04828">
    <property type="entry name" value="GFA"/>
    <property type="match status" value="1"/>
</dbReference>
<keyword evidence="3" id="KW-0862">Zinc</keyword>
<organism evidence="5 6">
    <name type="scientific">Microdochium trichocladiopsis</name>
    <dbReference type="NCBI Taxonomy" id="1682393"/>
    <lineage>
        <taxon>Eukaryota</taxon>
        <taxon>Fungi</taxon>
        <taxon>Dikarya</taxon>
        <taxon>Ascomycota</taxon>
        <taxon>Pezizomycotina</taxon>
        <taxon>Sordariomycetes</taxon>
        <taxon>Xylariomycetidae</taxon>
        <taxon>Xylariales</taxon>
        <taxon>Microdochiaceae</taxon>
        <taxon>Microdochium</taxon>
    </lineage>
</organism>
<proteinExistence type="inferred from homology"/>
<dbReference type="GO" id="GO:0046872">
    <property type="term" value="F:metal ion binding"/>
    <property type="evidence" value="ECO:0007669"/>
    <property type="project" value="UniProtKB-KW"/>
</dbReference>
<dbReference type="OrthoDB" id="2993351at2759"/>
<dbReference type="Proteomes" id="UP000756346">
    <property type="component" value="Unassembled WGS sequence"/>
</dbReference>
<dbReference type="GO" id="GO:0016846">
    <property type="term" value="F:carbon-sulfur lyase activity"/>
    <property type="evidence" value="ECO:0007669"/>
    <property type="project" value="InterPro"/>
</dbReference>
<dbReference type="InterPro" id="IPR006913">
    <property type="entry name" value="CENP-V/GFA"/>
</dbReference>
<dbReference type="PANTHER" id="PTHR28620">
    <property type="entry name" value="CENTROMERE PROTEIN V"/>
    <property type="match status" value="1"/>
</dbReference>
<dbReference type="RefSeq" id="XP_046018192.1">
    <property type="nucleotide sequence ID" value="XM_046159965.1"/>
</dbReference>
<comment type="similarity">
    <text evidence="1">Belongs to the Gfa family.</text>
</comment>
<evidence type="ECO:0000313" key="5">
    <source>
        <dbReference type="EMBL" id="KAH7040137.1"/>
    </source>
</evidence>
<dbReference type="SUPFAM" id="SSF51316">
    <property type="entry name" value="Mss4-like"/>
    <property type="match status" value="1"/>
</dbReference>
<dbReference type="PANTHER" id="PTHR28620:SF1">
    <property type="entry name" value="CENP-V_GFA DOMAIN-CONTAINING PROTEIN"/>
    <property type="match status" value="1"/>
</dbReference>
<dbReference type="InterPro" id="IPR052355">
    <property type="entry name" value="CENP-V-like"/>
</dbReference>
<dbReference type="EMBL" id="JAGTJQ010000001">
    <property type="protein sequence ID" value="KAH7040137.1"/>
    <property type="molecule type" value="Genomic_DNA"/>
</dbReference>
<dbReference type="AlphaFoldDB" id="A0A9P9BVV4"/>